<name>A0ABN6XH91_9MICO</name>
<keyword evidence="1" id="KW-1133">Transmembrane helix</keyword>
<keyword evidence="3" id="KW-1185">Reference proteome</keyword>
<dbReference type="Proteomes" id="UP001321498">
    <property type="component" value="Chromosome"/>
</dbReference>
<keyword evidence="1" id="KW-0812">Transmembrane</keyword>
<reference evidence="3" key="1">
    <citation type="journal article" date="2019" name="Int. J. Syst. Evol. Microbiol.">
        <title>The Global Catalogue of Microorganisms (GCM) 10K type strain sequencing project: providing services to taxonomists for standard genome sequencing and annotation.</title>
        <authorList>
            <consortium name="The Broad Institute Genomics Platform"/>
            <consortium name="The Broad Institute Genome Sequencing Center for Infectious Disease"/>
            <person name="Wu L."/>
            <person name="Ma J."/>
        </authorList>
    </citation>
    <scope>NUCLEOTIDE SEQUENCE [LARGE SCALE GENOMIC DNA]</scope>
    <source>
        <strain evidence="3">NBRC 108725</strain>
    </source>
</reference>
<dbReference type="RefSeq" id="WP_286277742.1">
    <property type="nucleotide sequence ID" value="NZ_AP027731.1"/>
</dbReference>
<feature type="transmembrane region" description="Helical" evidence="1">
    <location>
        <begin position="167"/>
        <end position="184"/>
    </location>
</feature>
<feature type="transmembrane region" description="Helical" evidence="1">
    <location>
        <begin position="81"/>
        <end position="105"/>
    </location>
</feature>
<sequence>MTAITDLAPSGVEENTLGAPRVTPRKRNLPTLRLPSFASSRIIDENAGSLGTGFLAIGAMAVCVIISIYDLARFTLQWSQYTLPGAAAAAWLLYAALLVGVGIVIRKNEDRLPDTMFLAFLAGLGVVVLLDLISAWSNGNVASSVTAAVAAGVGLLSVAGVRPTREILGAALILGGTLLLADLFDGHLDAENLAPSVAMLGRAVLPAVIGALILRSFRRMVTLELDRVLVQSTVSAPRYAVGMLASEELARLDLAAEQLLEGIASGRTPLPLTPKLAQTAASLATELRLHLIEGRRETWLYHAISESELLGPSVSLSDPASLAGLLDPRQRDGLLSTIWLLVADRTPREAGAGRTVRIMLGPAQTAPESGVVRRLLIPIVIETTGVARGRVDPAAWDAMRKVGRHTDSIRDGSLCLEIECHVDSPSDS</sequence>
<proteinExistence type="predicted"/>
<feature type="transmembrane region" description="Helical" evidence="1">
    <location>
        <begin position="196"/>
        <end position="214"/>
    </location>
</feature>
<gene>
    <name evidence="2" type="ORF">GCM10025866_01870</name>
</gene>
<feature type="transmembrane region" description="Helical" evidence="1">
    <location>
        <begin position="117"/>
        <end position="136"/>
    </location>
</feature>
<evidence type="ECO:0000256" key="1">
    <source>
        <dbReference type="SAM" id="Phobius"/>
    </source>
</evidence>
<keyword evidence="1" id="KW-0472">Membrane</keyword>
<organism evidence="2 3">
    <name type="scientific">Naasia aerilata</name>
    <dbReference type="NCBI Taxonomy" id="1162966"/>
    <lineage>
        <taxon>Bacteria</taxon>
        <taxon>Bacillati</taxon>
        <taxon>Actinomycetota</taxon>
        <taxon>Actinomycetes</taxon>
        <taxon>Micrococcales</taxon>
        <taxon>Microbacteriaceae</taxon>
        <taxon>Naasia</taxon>
    </lineage>
</organism>
<accession>A0ABN6XH91</accession>
<dbReference type="EMBL" id="AP027731">
    <property type="protein sequence ID" value="BDZ44278.1"/>
    <property type="molecule type" value="Genomic_DNA"/>
</dbReference>
<evidence type="ECO:0000313" key="2">
    <source>
        <dbReference type="EMBL" id="BDZ44278.1"/>
    </source>
</evidence>
<feature type="transmembrane region" description="Helical" evidence="1">
    <location>
        <begin position="50"/>
        <end position="69"/>
    </location>
</feature>
<evidence type="ECO:0000313" key="3">
    <source>
        <dbReference type="Proteomes" id="UP001321498"/>
    </source>
</evidence>
<feature type="transmembrane region" description="Helical" evidence="1">
    <location>
        <begin position="142"/>
        <end position="160"/>
    </location>
</feature>
<protein>
    <submittedName>
        <fullName evidence="2">Uncharacterized protein</fullName>
    </submittedName>
</protein>